<dbReference type="Gene3D" id="3.40.50.300">
    <property type="entry name" value="P-loop containing nucleotide triphosphate hydrolases"/>
    <property type="match status" value="1"/>
</dbReference>
<sequence>MKEGASEGNTIIAVLGMTGVGKSSFIKNITGRDDICIGHGLTPETIHITSFEFDYGSNKYTLVDTPGFDDSFDSDEVVTHKLLAWLASTYCSGIKLNDIIYLHSIAAPRMPGSAFDNLCMLKKTMWQRCAPSNPPSPWDEEKEKELIHDNRFWGRMVMAGSKVVHLENNAESALHALEQMPVGSKTTLQAQKEMVIKGMEIEQTTAARFVASRRNDLATVHQLQHSKNQVYVQLAELKNKSIENDQLFRKMKDQHNYELRSLINSRSKFYKNYKCKCRLMGRARCASCGKEIKDVFYHYCFCRKLAFLHCPECGPKCSVSHHPVMKRQETYCLVM</sequence>
<keyword evidence="3" id="KW-1185">Reference proteome</keyword>
<dbReference type="GO" id="GO:0005525">
    <property type="term" value="F:GTP binding"/>
    <property type="evidence" value="ECO:0007669"/>
    <property type="project" value="InterPro"/>
</dbReference>
<dbReference type="CDD" id="cd00882">
    <property type="entry name" value="Ras_like_GTPase"/>
    <property type="match status" value="1"/>
</dbReference>
<dbReference type="OrthoDB" id="8954335at2759"/>
<dbReference type="STRING" id="1448308.A0A2T2NFI0"/>
<evidence type="ECO:0000259" key="1">
    <source>
        <dbReference type="Pfam" id="PF01926"/>
    </source>
</evidence>
<protein>
    <recommendedName>
        <fullName evidence="1">G domain-containing protein</fullName>
    </recommendedName>
</protein>
<organism evidence="2 3">
    <name type="scientific">Corynespora cassiicola Philippines</name>
    <dbReference type="NCBI Taxonomy" id="1448308"/>
    <lineage>
        <taxon>Eukaryota</taxon>
        <taxon>Fungi</taxon>
        <taxon>Dikarya</taxon>
        <taxon>Ascomycota</taxon>
        <taxon>Pezizomycotina</taxon>
        <taxon>Dothideomycetes</taxon>
        <taxon>Pleosporomycetidae</taxon>
        <taxon>Pleosporales</taxon>
        <taxon>Corynesporascaceae</taxon>
        <taxon>Corynespora</taxon>
    </lineage>
</organism>
<name>A0A2T2NFI0_CORCC</name>
<gene>
    <name evidence="2" type="ORF">BS50DRAFT_623747</name>
</gene>
<dbReference type="SUPFAM" id="SSF52540">
    <property type="entry name" value="P-loop containing nucleoside triphosphate hydrolases"/>
    <property type="match status" value="1"/>
</dbReference>
<dbReference type="Proteomes" id="UP000240883">
    <property type="component" value="Unassembled WGS sequence"/>
</dbReference>
<dbReference type="EMBL" id="KZ678139">
    <property type="protein sequence ID" value="PSN64129.1"/>
    <property type="molecule type" value="Genomic_DNA"/>
</dbReference>
<evidence type="ECO:0000313" key="2">
    <source>
        <dbReference type="EMBL" id="PSN64129.1"/>
    </source>
</evidence>
<dbReference type="InterPro" id="IPR006073">
    <property type="entry name" value="GTP-bd"/>
</dbReference>
<dbReference type="AlphaFoldDB" id="A0A2T2NFI0"/>
<reference evidence="2 3" key="1">
    <citation type="journal article" date="2018" name="Front. Microbiol.">
        <title>Genome-Wide Analysis of Corynespora cassiicola Leaf Fall Disease Putative Effectors.</title>
        <authorList>
            <person name="Lopez D."/>
            <person name="Ribeiro S."/>
            <person name="Label P."/>
            <person name="Fumanal B."/>
            <person name="Venisse J.S."/>
            <person name="Kohler A."/>
            <person name="de Oliveira R.R."/>
            <person name="Labutti K."/>
            <person name="Lipzen A."/>
            <person name="Lail K."/>
            <person name="Bauer D."/>
            <person name="Ohm R.A."/>
            <person name="Barry K.W."/>
            <person name="Spatafora J."/>
            <person name="Grigoriev I.V."/>
            <person name="Martin F.M."/>
            <person name="Pujade-Renaud V."/>
        </authorList>
    </citation>
    <scope>NUCLEOTIDE SEQUENCE [LARGE SCALE GENOMIC DNA]</scope>
    <source>
        <strain evidence="2 3">Philippines</strain>
    </source>
</reference>
<feature type="domain" description="G" evidence="1">
    <location>
        <begin position="12"/>
        <end position="81"/>
    </location>
</feature>
<evidence type="ECO:0000313" key="3">
    <source>
        <dbReference type="Proteomes" id="UP000240883"/>
    </source>
</evidence>
<accession>A0A2T2NFI0</accession>
<dbReference type="Pfam" id="PF01926">
    <property type="entry name" value="MMR_HSR1"/>
    <property type="match status" value="1"/>
</dbReference>
<proteinExistence type="predicted"/>
<dbReference type="InterPro" id="IPR027417">
    <property type="entry name" value="P-loop_NTPase"/>
</dbReference>